<dbReference type="EMBL" id="ADOU02000005">
    <property type="protein sequence ID" value="KGJ66228.1"/>
    <property type="molecule type" value="Genomic_DNA"/>
</dbReference>
<protein>
    <submittedName>
        <fullName evidence="1">Uncharacterized protein</fullName>
    </submittedName>
</protein>
<dbReference type="Proteomes" id="UP000024900">
    <property type="component" value="Unassembled WGS sequence"/>
</dbReference>
<evidence type="ECO:0000313" key="2">
    <source>
        <dbReference type="Proteomes" id="UP000024900"/>
    </source>
</evidence>
<sequence>MARHPALHRRCEEPQLCGRGYSKRACALEAFPLLRAGHLCCADIEARHEHAVSEEDRVNWLRRLALRWGVRKFSLVCPHCRHPASSPTFRRGRFMLGDETLVCEECGEASLVTFWRFEGLSCCSDRTEPMRGAPLSNARH</sequence>
<reference evidence="1 2" key="1">
    <citation type="journal article" date="2014" name="BMC Genomics">
        <title>Comparative genomics of Bradyrhizobium japonicum CPAC 15 and Bradyrhizobium diazoefficiens CPAC 7: elite model strains for understanding symbiotic performance with soybean.</title>
        <authorList>
            <person name="Siqueira A.F."/>
            <person name="Ormeno-Orrillo E."/>
            <person name="Souza R.C."/>
            <person name="Rodrigues E.P."/>
            <person name="Almeida L.G."/>
            <person name="Barcellos F.G."/>
            <person name="Batista J.S."/>
            <person name="Nakatami A.S."/>
            <person name="Martinez-Romero E."/>
            <person name="Vasconcelos A.T."/>
            <person name="Hungria M."/>
        </authorList>
    </citation>
    <scope>NUCLEOTIDE SEQUENCE [LARGE SCALE GENOMIC DNA]</scope>
    <source>
        <strain evidence="1 2">SEMIA 5080</strain>
    </source>
</reference>
<gene>
    <name evidence="1" type="ORF">BJA5080_02847</name>
</gene>
<evidence type="ECO:0000313" key="1">
    <source>
        <dbReference type="EMBL" id="KGJ66228.1"/>
    </source>
</evidence>
<organism evidence="1 2">
    <name type="scientific">Bradyrhizobium diazoefficiens SEMIA 5080</name>
    <dbReference type="NCBI Taxonomy" id="754504"/>
    <lineage>
        <taxon>Bacteria</taxon>
        <taxon>Pseudomonadati</taxon>
        <taxon>Pseudomonadota</taxon>
        <taxon>Alphaproteobacteria</taxon>
        <taxon>Hyphomicrobiales</taxon>
        <taxon>Nitrobacteraceae</taxon>
        <taxon>Bradyrhizobium</taxon>
    </lineage>
</organism>
<comment type="caution">
    <text evidence="1">The sequence shown here is derived from an EMBL/GenBank/DDBJ whole genome shotgun (WGS) entry which is preliminary data.</text>
</comment>
<accession>A0A837CB60</accession>
<dbReference type="AlphaFoldDB" id="A0A837CB60"/>
<name>A0A837CB60_9BRAD</name>
<proteinExistence type="predicted"/>